<evidence type="ECO:0000313" key="4">
    <source>
        <dbReference type="Proteomes" id="UP000642553"/>
    </source>
</evidence>
<protein>
    <recommendedName>
        <fullName evidence="5">Porin B</fullName>
    </recommendedName>
</protein>
<dbReference type="InterPro" id="IPR038673">
    <property type="entry name" value="OprB_sf"/>
</dbReference>
<sequence>MKHVMLPSLCAVAVVASCDPVLAQQPAPVVTTTPPYLNTERGLRVKTLEGREISPSLLKGMRPEEQITKRTPGVPTRPSVLLQHEARPSAPGIEWFAAKPLKMMPYLDSSYVFGNTCAEPNAWIREDMISTGAQKIKTALSRYGITYSAQFGFNYTGLTGGGLNGKTDFPSYNGSLLTNITIFRNNSTGSGLYLASEFDFGNGFDFNEGSKGPATTLGSLQNPTSSFQGPDPHLSNLSLAWVGAGGKLLLMAGQLDTTNYMDHNAYANSHNNNLTNSVFGNNPMLPLTDNSLGFHFAWQPTTSFYVMGATAANNMTQNHNPFRNLNSDNWTNVLEFGYVAEDFCGMGSGVYRLQPFFTTSNSENGGGVAVNFQQQLGRSSHLGWFFRGGWASDDAATLTGVRCAATTGLVLLSPFRGKGASNDGYLGLGFLWQQGAKKNGPYVNKNEYGIELTYVAQVTPTMTLQPDIQLVKNPVNGRRGQTAVVFQIQNVWSW</sequence>
<dbReference type="PROSITE" id="PS51257">
    <property type="entry name" value="PROKAR_LIPOPROTEIN"/>
    <property type="match status" value="1"/>
</dbReference>
<evidence type="ECO:0008006" key="5">
    <source>
        <dbReference type="Google" id="ProtNLM"/>
    </source>
</evidence>
<organism evidence="3 4">
    <name type="scientific">Akkermansia massiliensis</name>
    <dbReference type="NCBI Taxonomy" id="2927224"/>
    <lineage>
        <taxon>Bacteria</taxon>
        <taxon>Pseudomonadati</taxon>
        <taxon>Verrucomicrobiota</taxon>
        <taxon>Verrucomicrobiia</taxon>
        <taxon>Verrucomicrobiales</taxon>
        <taxon>Akkermansiaceae</taxon>
        <taxon>Akkermansia</taxon>
    </lineage>
</organism>
<dbReference type="Gene3D" id="2.40.160.180">
    <property type="entry name" value="Carbohydrate-selective porin OprB"/>
    <property type="match status" value="1"/>
</dbReference>
<feature type="signal peptide" evidence="2">
    <location>
        <begin position="1"/>
        <end position="23"/>
    </location>
</feature>
<proteinExistence type="inferred from homology"/>
<feature type="chain" id="PRO_5041781289" description="Porin B" evidence="2">
    <location>
        <begin position="24"/>
        <end position="494"/>
    </location>
</feature>
<name>A0AAE6W369_9BACT</name>
<evidence type="ECO:0000256" key="1">
    <source>
        <dbReference type="ARBA" id="ARBA00008769"/>
    </source>
</evidence>
<comment type="similarity">
    <text evidence="1 2">Belongs to the OprB family.</text>
</comment>
<dbReference type="InterPro" id="IPR007049">
    <property type="entry name" value="Carb-sel_porin_OprB"/>
</dbReference>
<gene>
    <name evidence="3" type="ORF">DMI76_12580</name>
</gene>
<keyword evidence="2" id="KW-0732">Signal</keyword>
<dbReference type="GO" id="GO:0008643">
    <property type="term" value="P:carbohydrate transport"/>
    <property type="evidence" value="ECO:0007669"/>
    <property type="project" value="InterPro"/>
</dbReference>
<dbReference type="Proteomes" id="UP000642553">
    <property type="component" value="Chromosome"/>
</dbReference>
<accession>A0AAE6W369</accession>
<dbReference type="RefSeq" id="WP_102721523.1">
    <property type="nucleotide sequence ID" value="NZ_CP072019.1"/>
</dbReference>
<dbReference type="GO" id="GO:0015288">
    <property type="term" value="F:porin activity"/>
    <property type="evidence" value="ECO:0007669"/>
    <property type="project" value="InterPro"/>
</dbReference>
<dbReference type="AlphaFoldDB" id="A0AAE6W369"/>
<dbReference type="GO" id="GO:0016020">
    <property type="term" value="C:membrane"/>
    <property type="evidence" value="ECO:0007669"/>
    <property type="project" value="InterPro"/>
</dbReference>
<evidence type="ECO:0000313" key="3">
    <source>
        <dbReference type="EMBL" id="QHV64141.1"/>
    </source>
</evidence>
<evidence type="ECO:0000256" key="2">
    <source>
        <dbReference type="RuleBase" id="RU363072"/>
    </source>
</evidence>
<dbReference type="Pfam" id="PF04966">
    <property type="entry name" value="OprB"/>
    <property type="match status" value="1"/>
</dbReference>
<dbReference type="EMBL" id="CP029701">
    <property type="protein sequence ID" value="QHV64141.1"/>
    <property type="molecule type" value="Genomic_DNA"/>
</dbReference>
<reference evidence="3" key="1">
    <citation type="submission" date="2018-05" db="EMBL/GenBank/DDBJ databases">
        <title>Complete genome sequnece of Akkermansia muciniphila EB-AMDK-40.</title>
        <authorList>
            <person name="Nam Y.-D."/>
            <person name="Chung W.-H."/>
            <person name="Park Y.S."/>
            <person name="Kang J."/>
        </authorList>
    </citation>
    <scope>NUCLEOTIDE SEQUENCE</scope>
    <source>
        <strain evidence="3">EB-AMDK-40</strain>
    </source>
</reference>